<comment type="caution">
    <text evidence="2">The sequence shown here is derived from an EMBL/GenBank/DDBJ whole genome shotgun (WGS) entry which is preliminary data.</text>
</comment>
<protein>
    <recommendedName>
        <fullName evidence="1">RRM domain-containing protein</fullName>
    </recommendedName>
</protein>
<organism evidence="2 3">
    <name type="scientific">Lupinus angustifolius</name>
    <name type="common">Narrow-leaved blue lupine</name>
    <dbReference type="NCBI Taxonomy" id="3871"/>
    <lineage>
        <taxon>Eukaryota</taxon>
        <taxon>Viridiplantae</taxon>
        <taxon>Streptophyta</taxon>
        <taxon>Embryophyta</taxon>
        <taxon>Tracheophyta</taxon>
        <taxon>Spermatophyta</taxon>
        <taxon>Magnoliopsida</taxon>
        <taxon>eudicotyledons</taxon>
        <taxon>Gunneridae</taxon>
        <taxon>Pentapetalae</taxon>
        <taxon>rosids</taxon>
        <taxon>fabids</taxon>
        <taxon>Fabales</taxon>
        <taxon>Fabaceae</taxon>
        <taxon>Papilionoideae</taxon>
        <taxon>50 kb inversion clade</taxon>
        <taxon>genistoids sensu lato</taxon>
        <taxon>core genistoids</taxon>
        <taxon>Genisteae</taxon>
        <taxon>Lupinus</taxon>
    </lineage>
</organism>
<feature type="domain" description="RRM" evidence="1">
    <location>
        <begin position="2"/>
        <end position="48"/>
    </location>
</feature>
<evidence type="ECO:0000313" key="3">
    <source>
        <dbReference type="Proteomes" id="UP000188354"/>
    </source>
</evidence>
<dbReference type="Gene3D" id="3.30.70.330">
    <property type="match status" value="1"/>
</dbReference>
<dbReference type="EMBL" id="MLAU01000978">
    <property type="protein sequence ID" value="OIW17552.1"/>
    <property type="molecule type" value="Genomic_DNA"/>
</dbReference>
<proteinExistence type="predicted"/>
<keyword evidence="3" id="KW-1185">Reference proteome</keyword>
<dbReference type="InterPro" id="IPR000504">
    <property type="entry name" value="RRM_dom"/>
</dbReference>
<accession>A0A394D1Y0</accession>
<dbReference type="Pfam" id="PF00076">
    <property type="entry name" value="RRM_1"/>
    <property type="match status" value="1"/>
</dbReference>
<dbReference type="Gramene" id="OIW17552">
    <property type="protein sequence ID" value="OIW17552"/>
    <property type="gene ID" value="TanjilG_00218"/>
</dbReference>
<dbReference type="GO" id="GO:0003723">
    <property type="term" value="F:RNA binding"/>
    <property type="evidence" value="ECO:0007669"/>
    <property type="project" value="InterPro"/>
</dbReference>
<reference evidence="2 3" key="1">
    <citation type="journal article" date="2017" name="Plant Biotechnol. J.">
        <title>A comprehensive draft genome sequence for lupin (Lupinus angustifolius), an emerging health food: insights into plant-microbe interactions and legume evolution.</title>
        <authorList>
            <person name="Hane J.K."/>
            <person name="Ming Y."/>
            <person name="Kamphuis L.G."/>
            <person name="Nelson M.N."/>
            <person name="Garg G."/>
            <person name="Atkins C.A."/>
            <person name="Bayer P.E."/>
            <person name="Bravo A."/>
            <person name="Bringans S."/>
            <person name="Cannon S."/>
            <person name="Edwards D."/>
            <person name="Foley R."/>
            <person name="Gao L.L."/>
            <person name="Harrison M.J."/>
            <person name="Huang W."/>
            <person name="Hurgobin B."/>
            <person name="Li S."/>
            <person name="Liu C.W."/>
            <person name="McGrath A."/>
            <person name="Morahan G."/>
            <person name="Murray J."/>
            <person name="Weller J."/>
            <person name="Jian J."/>
            <person name="Singh K.B."/>
        </authorList>
    </citation>
    <scope>NUCLEOTIDE SEQUENCE [LARGE SCALE GENOMIC DNA]</scope>
    <source>
        <strain evidence="3">cv. Tanjil</strain>
        <tissue evidence="2">Whole plant</tissue>
    </source>
</reference>
<gene>
    <name evidence="2" type="ORF">TanjilG_00218</name>
</gene>
<dbReference type="InterPro" id="IPR012677">
    <property type="entry name" value="Nucleotide-bd_a/b_plait_sf"/>
</dbReference>
<dbReference type="AlphaFoldDB" id="A0A394D1Y0"/>
<evidence type="ECO:0000259" key="1">
    <source>
        <dbReference type="Pfam" id="PF00076"/>
    </source>
</evidence>
<dbReference type="Proteomes" id="UP000188354">
    <property type="component" value="Unassembled WGS sequence"/>
</dbReference>
<dbReference type="SUPFAM" id="SSF54928">
    <property type="entry name" value="RNA-binding domain, RBD"/>
    <property type="match status" value="1"/>
</dbReference>
<sequence length="99" mass="11297">MEMWKFFSKWGTVGDVFIPHKRDKMGRKFGFVRFKRVVDGCKLKSELSNVLIGLFKVIVNTPRFQRQALNSKVSPTPSPVHLQKRPALLESGLAVLNVL</sequence>
<evidence type="ECO:0000313" key="2">
    <source>
        <dbReference type="EMBL" id="OIW17552.1"/>
    </source>
</evidence>
<name>A0A394D1Y0_LUPAN</name>
<dbReference type="InterPro" id="IPR035979">
    <property type="entry name" value="RBD_domain_sf"/>
</dbReference>